<protein>
    <submittedName>
        <fullName evidence="1">DNA polymerase-3 subunit delta</fullName>
    </submittedName>
</protein>
<dbReference type="Pfam" id="PF13177">
    <property type="entry name" value="DNA_pol3_delta2"/>
    <property type="match status" value="1"/>
</dbReference>
<accession>A0A1N6F6Q5</accession>
<dbReference type="AlphaFoldDB" id="A0A1N6F6Q5"/>
<evidence type="ECO:0000313" key="2">
    <source>
        <dbReference type="Proteomes" id="UP000184694"/>
    </source>
</evidence>
<dbReference type="Proteomes" id="UP000184694">
    <property type="component" value="Unassembled WGS sequence"/>
</dbReference>
<dbReference type="Gene3D" id="3.40.50.300">
    <property type="entry name" value="P-loop containing nucleotide triphosphate hydrolases"/>
    <property type="match status" value="1"/>
</dbReference>
<dbReference type="OrthoDB" id="9811073at2"/>
<dbReference type="EMBL" id="FSRG01000004">
    <property type="protein sequence ID" value="SIN90937.1"/>
    <property type="molecule type" value="Genomic_DNA"/>
</dbReference>
<gene>
    <name evidence="1" type="ORF">SAMN02745161_1135</name>
</gene>
<dbReference type="InterPro" id="IPR027417">
    <property type="entry name" value="P-loop_NTPase"/>
</dbReference>
<dbReference type="STRING" id="1121457.SAMN02745161_1135"/>
<keyword evidence="2" id="KW-1185">Reference proteome</keyword>
<organism evidence="1 2">
    <name type="scientific">Halodesulfovibrio marinisediminis DSM 17456</name>
    <dbReference type="NCBI Taxonomy" id="1121457"/>
    <lineage>
        <taxon>Bacteria</taxon>
        <taxon>Pseudomonadati</taxon>
        <taxon>Thermodesulfobacteriota</taxon>
        <taxon>Desulfovibrionia</taxon>
        <taxon>Desulfovibrionales</taxon>
        <taxon>Desulfovibrionaceae</taxon>
        <taxon>Halodesulfovibrio</taxon>
    </lineage>
</organism>
<proteinExistence type="predicted"/>
<name>A0A1N6F6Q5_9BACT</name>
<dbReference type="SUPFAM" id="SSF52540">
    <property type="entry name" value="P-loop containing nucleoside triphosphate hydrolases"/>
    <property type="match status" value="1"/>
</dbReference>
<sequence length="319" mass="35026">MGMSKDQVTQSALEPHDIIAPSLDARHARVRGFIEQLAEDPPQVVLFEGGTADEREAVALYWAARLNCVNSPAPCLECSACRQMITKSSRDLFFFDGRAGSIGFDGEPNNTGTIKIEWIRELRSILGEPPRSEKKRVVVLFEAQSLSIASANALLKSLEEPRPNTSFLLLAPQRERLLPTLVSRSWVVTLAWPTGETSSAFSDDVHEWSDVLANFMVEGTGLLAKTGTRGALDAPLATYLIVHCQHELANAITGRKGGELARLFAQLDMGRQRKLDEVLSECQDSLNALVSPPLVIDWLGTKLYLLAKFAAKSSGRIIR</sequence>
<evidence type="ECO:0000313" key="1">
    <source>
        <dbReference type="EMBL" id="SIN90937.1"/>
    </source>
</evidence>
<reference evidence="2" key="1">
    <citation type="submission" date="2016-11" db="EMBL/GenBank/DDBJ databases">
        <authorList>
            <person name="Varghese N."/>
            <person name="Submissions S."/>
        </authorList>
    </citation>
    <scope>NUCLEOTIDE SEQUENCE [LARGE SCALE GENOMIC DNA]</scope>
    <source>
        <strain evidence="2">DSM 17456</strain>
    </source>
</reference>